<sequence>MDIMRTAMAGDDYMADFYKSMIRICKLYLKHVSMNSNESSSTSPIQAILERLAAMEAHLANLPTSAPMDTSRTDLDDPAIVARPTLTDLHPPEEFVQFFPQMGEDFFRRPLDEVDRRQFLQAYPRNVLRQYDPPVTNSIKIGSLTTRFDGHLSNVQFRLSGVTRPIDSFLYDLFRNNSESVPAPVVKEFAICIHEMLADVASHITQLRSDNVCNDNGLPSVPLVPPQRDPGLLLDAPHIIEQTKLCQSLSDISSQSRPRSRKRNGSSKPLPSHDSDTQVPAPPAPSSSESPNPRPRQVFRKGPRYQPKA</sequence>
<comment type="caution">
    <text evidence="2">The sequence shown here is derived from an EMBL/GenBank/DDBJ whole genome shotgun (WGS) entry which is preliminary data.</text>
</comment>
<evidence type="ECO:0000256" key="1">
    <source>
        <dbReference type="SAM" id="MobiDB-lite"/>
    </source>
</evidence>
<dbReference type="Proteomes" id="UP000077051">
    <property type="component" value="Unassembled WGS sequence"/>
</dbReference>
<organism evidence="2 3">
    <name type="scientific">Mucor lusitanicus CBS 277.49</name>
    <dbReference type="NCBI Taxonomy" id="747725"/>
    <lineage>
        <taxon>Eukaryota</taxon>
        <taxon>Fungi</taxon>
        <taxon>Fungi incertae sedis</taxon>
        <taxon>Mucoromycota</taxon>
        <taxon>Mucoromycotina</taxon>
        <taxon>Mucoromycetes</taxon>
        <taxon>Mucorales</taxon>
        <taxon>Mucorineae</taxon>
        <taxon>Mucoraceae</taxon>
        <taxon>Mucor</taxon>
    </lineage>
</organism>
<dbReference type="EMBL" id="AMYB01000001">
    <property type="protein sequence ID" value="OAD09027.1"/>
    <property type="molecule type" value="Genomic_DNA"/>
</dbReference>
<gene>
    <name evidence="2" type="ORF">MUCCIDRAFT_76105</name>
</gene>
<keyword evidence="3" id="KW-1185">Reference proteome</keyword>
<feature type="compositionally biased region" description="Polar residues" evidence="1">
    <location>
        <begin position="245"/>
        <end position="257"/>
    </location>
</feature>
<evidence type="ECO:0000313" key="2">
    <source>
        <dbReference type="EMBL" id="OAD09027.1"/>
    </source>
</evidence>
<reference evidence="2 3" key="1">
    <citation type="submission" date="2015-06" db="EMBL/GenBank/DDBJ databases">
        <title>Expansion of signal transduction pathways in fungi by whole-genome duplication.</title>
        <authorList>
            <consortium name="DOE Joint Genome Institute"/>
            <person name="Corrochano L.M."/>
            <person name="Kuo A."/>
            <person name="Marcet-Houben M."/>
            <person name="Polaino S."/>
            <person name="Salamov A."/>
            <person name="Villalobos J.M."/>
            <person name="Alvarez M.I."/>
            <person name="Avalos J."/>
            <person name="Benito E.P."/>
            <person name="Benoit I."/>
            <person name="Burger G."/>
            <person name="Camino L.P."/>
            <person name="Canovas D."/>
            <person name="Cerda-Olmedo E."/>
            <person name="Cheng J.-F."/>
            <person name="Dominguez A."/>
            <person name="Elias M."/>
            <person name="Eslava A.P."/>
            <person name="Glaser F."/>
            <person name="Grimwood J."/>
            <person name="Gutierrez G."/>
            <person name="Heitman J."/>
            <person name="Henrissat B."/>
            <person name="Iturriaga E.A."/>
            <person name="Lang B.F."/>
            <person name="Lavin J.L."/>
            <person name="Lee S."/>
            <person name="Li W."/>
            <person name="Lindquist E."/>
            <person name="Lopez-Garcia S."/>
            <person name="Luque E.M."/>
            <person name="Marcos A.T."/>
            <person name="Martin J."/>
            <person name="Mccluskey K."/>
            <person name="Medina H.R."/>
            <person name="Miralles-Duran A."/>
            <person name="Miyazaki A."/>
            <person name="Munoz-Torres E."/>
            <person name="Oguiza J.A."/>
            <person name="Ohm R."/>
            <person name="Olmedo M."/>
            <person name="Orejas M."/>
            <person name="Ortiz-Castellanos L."/>
            <person name="Pisabarro A.G."/>
            <person name="Rodriguez-Romero J."/>
            <person name="Ruiz-Herrera J."/>
            <person name="Ruiz-Vazquez R."/>
            <person name="Sanz C."/>
            <person name="Schackwitz W."/>
            <person name="Schmutz J."/>
            <person name="Shahriari M."/>
            <person name="Shelest E."/>
            <person name="Silva-Franco F."/>
            <person name="Soanes D."/>
            <person name="Syed K."/>
            <person name="Tagua V.G."/>
            <person name="Talbot N.J."/>
            <person name="Thon M."/>
            <person name="De Vries R.P."/>
            <person name="Wiebenga A."/>
            <person name="Yadav J.S."/>
            <person name="Braun E.L."/>
            <person name="Baker S."/>
            <person name="Garre V."/>
            <person name="Horwitz B."/>
            <person name="Torres-Martinez S."/>
            <person name="Idnurm A."/>
            <person name="Herrera-Estrella A."/>
            <person name="Gabaldon T."/>
            <person name="Grigoriev I.V."/>
        </authorList>
    </citation>
    <scope>NUCLEOTIDE SEQUENCE [LARGE SCALE GENOMIC DNA]</scope>
    <source>
        <strain evidence="2 3">CBS 277.49</strain>
    </source>
</reference>
<protein>
    <submittedName>
        <fullName evidence="2">Uncharacterized protein</fullName>
    </submittedName>
</protein>
<dbReference type="OrthoDB" id="5545891at2759"/>
<evidence type="ECO:0000313" key="3">
    <source>
        <dbReference type="Proteomes" id="UP000077051"/>
    </source>
</evidence>
<proteinExistence type="predicted"/>
<dbReference type="STRING" id="747725.A0A163A0Y7"/>
<dbReference type="AlphaFoldDB" id="A0A163A0Y7"/>
<dbReference type="VEuPathDB" id="FungiDB:MUCCIDRAFT_76105"/>
<accession>A0A163A0Y7</accession>
<feature type="region of interest" description="Disordered" evidence="1">
    <location>
        <begin position="245"/>
        <end position="309"/>
    </location>
</feature>
<name>A0A163A0Y7_MUCCL</name>